<accession>A0AAD6XWK8</accession>
<comment type="caution">
    <text evidence="2">The sequence shown here is derived from an EMBL/GenBank/DDBJ whole genome shotgun (WGS) entry which is preliminary data.</text>
</comment>
<keyword evidence="1" id="KW-0812">Transmembrane</keyword>
<organism evidence="2 3">
    <name type="scientific">Mycena belliarum</name>
    <dbReference type="NCBI Taxonomy" id="1033014"/>
    <lineage>
        <taxon>Eukaryota</taxon>
        <taxon>Fungi</taxon>
        <taxon>Dikarya</taxon>
        <taxon>Basidiomycota</taxon>
        <taxon>Agaricomycotina</taxon>
        <taxon>Agaricomycetes</taxon>
        <taxon>Agaricomycetidae</taxon>
        <taxon>Agaricales</taxon>
        <taxon>Marasmiineae</taxon>
        <taxon>Mycenaceae</taxon>
        <taxon>Mycena</taxon>
    </lineage>
</organism>
<keyword evidence="3" id="KW-1185">Reference proteome</keyword>
<feature type="transmembrane region" description="Helical" evidence="1">
    <location>
        <begin position="72"/>
        <end position="91"/>
    </location>
</feature>
<evidence type="ECO:0008006" key="4">
    <source>
        <dbReference type="Google" id="ProtNLM"/>
    </source>
</evidence>
<evidence type="ECO:0000256" key="1">
    <source>
        <dbReference type="SAM" id="Phobius"/>
    </source>
</evidence>
<evidence type="ECO:0000313" key="3">
    <source>
        <dbReference type="Proteomes" id="UP001222325"/>
    </source>
</evidence>
<gene>
    <name evidence="2" type="ORF">B0H15DRAFT_796108</name>
</gene>
<evidence type="ECO:0000313" key="2">
    <source>
        <dbReference type="EMBL" id="KAJ7101273.1"/>
    </source>
</evidence>
<keyword evidence="1" id="KW-0472">Membrane</keyword>
<dbReference type="EMBL" id="JARJCN010000004">
    <property type="protein sequence ID" value="KAJ7101273.1"/>
    <property type="molecule type" value="Genomic_DNA"/>
</dbReference>
<proteinExistence type="predicted"/>
<keyword evidence="1" id="KW-1133">Transmembrane helix</keyword>
<reference evidence="2" key="1">
    <citation type="submission" date="2023-03" db="EMBL/GenBank/DDBJ databases">
        <title>Massive genome expansion in bonnet fungi (Mycena s.s.) driven by repeated elements and novel gene families across ecological guilds.</title>
        <authorList>
            <consortium name="Lawrence Berkeley National Laboratory"/>
            <person name="Harder C.B."/>
            <person name="Miyauchi S."/>
            <person name="Viragh M."/>
            <person name="Kuo A."/>
            <person name="Thoen E."/>
            <person name="Andreopoulos B."/>
            <person name="Lu D."/>
            <person name="Skrede I."/>
            <person name="Drula E."/>
            <person name="Henrissat B."/>
            <person name="Morin E."/>
            <person name="Kohler A."/>
            <person name="Barry K."/>
            <person name="LaButti K."/>
            <person name="Morin E."/>
            <person name="Salamov A."/>
            <person name="Lipzen A."/>
            <person name="Mereny Z."/>
            <person name="Hegedus B."/>
            <person name="Baldrian P."/>
            <person name="Stursova M."/>
            <person name="Weitz H."/>
            <person name="Taylor A."/>
            <person name="Grigoriev I.V."/>
            <person name="Nagy L.G."/>
            <person name="Martin F."/>
            <person name="Kauserud H."/>
        </authorList>
    </citation>
    <scope>NUCLEOTIDE SEQUENCE</scope>
    <source>
        <strain evidence="2">CBHHK173m</strain>
    </source>
</reference>
<dbReference type="Proteomes" id="UP001222325">
    <property type="component" value="Unassembled WGS sequence"/>
</dbReference>
<name>A0AAD6XWK8_9AGAR</name>
<sequence>MTFRPFGTADRGTRPFFCERACKSFFGGFGVIRVLEIELRIVCNIEEGVGIIFVWDSAASTWDNSGRLFWRWWLNFALRWQVLLFVIVVLVTDSKWWSFRGILLRIDDPSGLEWL</sequence>
<dbReference type="AlphaFoldDB" id="A0AAD6XWK8"/>
<protein>
    <recommendedName>
        <fullName evidence="4">Transmembrane protein</fullName>
    </recommendedName>
</protein>